<protein>
    <submittedName>
        <fullName evidence="2">Prepilin-type N-terminal cleavage/methylation domain-containing protein</fullName>
    </submittedName>
</protein>
<dbReference type="Proteomes" id="UP001234916">
    <property type="component" value="Chromosome"/>
</dbReference>
<sequence length="225" mass="23335">MPRNQSGFTLVEIAIVLVIIGLLLGGVLKGQELINSAKVKNFATDFRNIPLFIYGYQDKFKALPGDDPSAVTHLGAGGAGTDATVQIALATGGGTAGNGVIDGFWDSFAVADESYVFWQHVRRANLAAGPTDTANATYAPTNADGGRIGIEAGVAGFISGLNGTYIVCSTGILGKFAKQLDTTMDNGDTETGTMRTVTTGHPRNTVAPAMNTLNDANSYTVCLAL</sequence>
<organism evidence="2">
    <name type="scientific">Candidatus Nitricoxidivorans perseverans</name>
    <dbReference type="NCBI Taxonomy" id="2975601"/>
    <lineage>
        <taxon>Bacteria</taxon>
        <taxon>Pseudomonadati</taxon>
        <taxon>Pseudomonadota</taxon>
        <taxon>Betaproteobacteria</taxon>
        <taxon>Nitrosomonadales</taxon>
        <taxon>Sterolibacteriaceae</taxon>
        <taxon>Candidatus Nitricoxidivorans</taxon>
    </lineage>
</organism>
<keyword evidence="1" id="KW-1133">Transmembrane helix</keyword>
<name>A0AA49FP41_9PROT</name>
<keyword evidence="1" id="KW-0812">Transmembrane</keyword>
<dbReference type="InterPro" id="IPR045584">
    <property type="entry name" value="Pilin-like"/>
</dbReference>
<gene>
    <name evidence="2" type="ORF">OHM77_06875</name>
</gene>
<dbReference type="PROSITE" id="PS00409">
    <property type="entry name" value="PROKAR_NTER_METHYL"/>
    <property type="match status" value="1"/>
</dbReference>
<evidence type="ECO:0000256" key="1">
    <source>
        <dbReference type="SAM" id="Phobius"/>
    </source>
</evidence>
<dbReference type="InterPro" id="IPR012902">
    <property type="entry name" value="N_methyl_site"/>
</dbReference>
<dbReference type="SUPFAM" id="SSF54523">
    <property type="entry name" value="Pili subunits"/>
    <property type="match status" value="1"/>
</dbReference>
<accession>A0AA49FP41</accession>
<dbReference type="Pfam" id="PF07963">
    <property type="entry name" value="N_methyl"/>
    <property type="match status" value="1"/>
</dbReference>
<evidence type="ECO:0000313" key="2">
    <source>
        <dbReference type="EMBL" id="WIM07045.1"/>
    </source>
</evidence>
<keyword evidence="1" id="KW-0472">Membrane</keyword>
<dbReference type="EMBL" id="CP107246">
    <property type="protein sequence ID" value="WIM07045.1"/>
    <property type="molecule type" value="Genomic_DNA"/>
</dbReference>
<feature type="transmembrane region" description="Helical" evidence="1">
    <location>
        <begin position="6"/>
        <end position="28"/>
    </location>
</feature>
<dbReference type="AlphaFoldDB" id="A0AA49FP41"/>
<dbReference type="NCBIfam" id="TIGR02532">
    <property type="entry name" value="IV_pilin_GFxxxE"/>
    <property type="match status" value="1"/>
</dbReference>
<proteinExistence type="predicted"/>
<dbReference type="KEGG" id="npv:OHM77_06875"/>
<reference evidence="2" key="1">
    <citation type="journal article" date="2023" name="Nat. Microbiol.">
        <title>Enrichment and characterization of a nitric oxide-reducing microbial community in a continuous bioreactor.</title>
        <authorList>
            <person name="Garrido-Amador P."/>
            <person name="Stortenbeker N."/>
            <person name="Wessels H.J.C.T."/>
            <person name="Speth D.R."/>
            <person name="Garcia-Heredia I."/>
            <person name="Kartal B."/>
        </authorList>
    </citation>
    <scope>NUCLEOTIDE SEQUENCE</scope>
    <source>
        <strain evidence="2">MAG1</strain>
    </source>
</reference>